<feature type="compositionally biased region" description="Basic residues" evidence="1">
    <location>
        <begin position="20"/>
        <end position="29"/>
    </location>
</feature>
<dbReference type="EMBL" id="CP048286">
    <property type="protein sequence ID" value="QHW29779.1"/>
    <property type="molecule type" value="Genomic_DNA"/>
</dbReference>
<sequence length="42" mass="4747">MDSTSEFVQKFNDTQEKQRKNAQKGKGKPSAKLSNVQHTNNP</sequence>
<protein>
    <submittedName>
        <fullName evidence="2">DUF4023 domain-containing protein</fullName>
    </submittedName>
</protein>
<feature type="compositionally biased region" description="Polar residues" evidence="1">
    <location>
        <begin position="32"/>
        <end position="42"/>
    </location>
</feature>
<evidence type="ECO:0000313" key="3">
    <source>
        <dbReference type="Proteomes" id="UP000479114"/>
    </source>
</evidence>
<gene>
    <name evidence="2" type="ORF">GZH47_02280</name>
</gene>
<name>A0A6C0NU82_9BACL</name>
<dbReference type="InterPro" id="IPR025097">
    <property type="entry name" value="DUF4023"/>
</dbReference>
<dbReference type="RefSeq" id="WP_162638348.1">
    <property type="nucleotide sequence ID" value="NZ_CP048286.1"/>
</dbReference>
<evidence type="ECO:0000313" key="2">
    <source>
        <dbReference type="EMBL" id="QHW29779.1"/>
    </source>
</evidence>
<dbReference type="KEGG" id="prz:GZH47_02280"/>
<reference evidence="2 3" key="1">
    <citation type="submission" date="2020-02" db="EMBL/GenBank/DDBJ databases">
        <title>Paenibacillus sp. nov., isolated from rhizosphere soil of tomato.</title>
        <authorList>
            <person name="Weon H.-Y."/>
            <person name="Lee S.A."/>
        </authorList>
    </citation>
    <scope>NUCLEOTIDE SEQUENCE [LARGE SCALE GENOMIC DNA]</scope>
    <source>
        <strain evidence="2 3">14171R-81</strain>
    </source>
</reference>
<dbReference type="Proteomes" id="UP000479114">
    <property type="component" value="Chromosome"/>
</dbReference>
<accession>A0A6C0NU82</accession>
<proteinExistence type="predicted"/>
<evidence type="ECO:0000256" key="1">
    <source>
        <dbReference type="SAM" id="MobiDB-lite"/>
    </source>
</evidence>
<dbReference type="AlphaFoldDB" id="A0A6C0NU82"/>
<dbReference type="Pfam" id="PF13215">
    <property type="entry name" value="DUF4023"/>
    <property type="match status" value="1"/>
</dbReference>
<feature type="region of interest" description="Disordered" evidence="1">
    <location>
        <begin position="1"/>
        <end position="42"/>
    </location>
</feature>
<organism evidence="2 3">
    <name type="scientific">Paenibacillus rhizovicinus</name>
    <dbReference type="NCBI Taxonomy" id="2704463"/>
    <lineage>
        <taxon>Bacteria</taxon>
        <taxon>Bacillati</taxon>
        <taxon>Bacillota</taxon>
        <taxon>Bacilli</taxon>
        <taxon>Bacillales</taxon>
        <taxon>Paenibacillaceae</taxon>
        <taxon>Paenibacillus</taxon>
    </lineage>
</organism>
<keyword evidence="3" id="KW-1185">Reference proteome</keyword>